<reference evidence="2" key="1">
    <citation type="submission" date="2016-07" db="EMBL/GenBank/DDBJ databases">
        <authorList>
            <person name="Florea S."/>
            <person name="Webb J.S."/>
            <person name="Jaromczyk J."/>
            <person name="Schardl C.L."/>
        </authorList>
    </citation>
    <scope>NUCLEOTIDE SEQUENCE [LARGE SCALE GENOMIC DNA]</scope>
</reference>
<proteinExistence type="predicted"/>
<keyword evidence="2" id="KW-1185">Reference proteome</keyword>
<accession>A0A1C9EI15</accession>
<sequence length="121" mass="14258">MPRWYANGDHPRDYEKDIVEPDGKTIIYGEDQRARDWEGQVVRRFRNPNFRGNEMCQECTHDFDEHGWLDIPPINDFDMSTMICPGTTIRFIDEFIDSAERYRILCAADLGRKGPILRFGE</sequence>
<dbReference type="RefSeq" id="YP_010754122.1">
    <property type="nucleotide sequence ID" value="NC_073456.1"/>
</dbReference>
<dbReference type="GeneID" id="80018705"/>
<dbReference type="EMBL" id="KX557288">
    <property type="protein sequence ID" value="AON97428.1"/>
    <property type="molecule type" value="Genomic_DNA"/>
</dbReference>
<dbReference type="KEGG" id="vg:80018705"/>
<evidence type="ECO:0000313" key="1">
    <source>
        <dbReference type="EMBL" id="AON97428.1"/>
    </source>
</evidence>
<name>A0A1C9EI15_9CAUD</name>
<organism evidence="1 2">
    <name type="scientific">Rhodococcus phage ChewyVIII</name>
    <dbReference type="NCBI Taxonomy" id="1887657"/>
    <lineage>
        <taxon>Viruses</taxon>
        <taxon>Duplodnaviria</taxon>
        <taxon>Heunggongvirae</taxon>
        <taxon>Uroviricota</taxon>
        <taxon>Caudoviricetes</taxon>
        <taxon>Chewyvirus</taxon>
        <taxon>Chewyvirus chewyVIII</taxon>
    </lineage>
</organism>
<dbReference type="Proteomes" id="UP000221751">
    <property type="component" value="Segment"/>
</dbReference>
<gene>
    <name evidence="1" type="primary">5</name>
    <name evidence="1" type="ORF">SEA_CHEWYVIII_5</name>
</gene>
<protein>
    <submittedName>
        <fullName evidence="1">Uncharacterized protein</fullName>
    </submittedName>
</protein>
<evidence type="ECO:0000313" key="2">
    <source>
        <dbReference type="Proteomes" id="UP000221751"/>
    </source>
</evidence>